<evidence type="ECO:0000313" key="12">
    <source>
        <dbReference type="RefSeq" id="XP_013170820.1"/>
    </source>
</evidence>
<sequence>MPNTRRRKFSVKQNIKLNEVTQSQNAVQVNMLYNNLYNTNLITNGDQTVQNTSNNEENQLDSINSNVISSVKSALLLVDKDVLVSLSKEDLNKDSHIETPCCDKSINISIVDTTKVPESSKQRNITRRERYARQHKIKIRNPRRKMLVPHDKISFSQSEGTNTDICRSTIEKPNEETVSAGYPNIERGSDNSIEDMCRICHGGDTFCQELGDLISACSCRGTVGRVHVRCLERWLTESGKSRCELCGIRYVTRRVHRYGVPRSLVMWILSQNAKQLMVDTLGIVLMSPLAILAAWLSGKTFAALISQENHTSPAPWPLASTFVLACMTLVCYYCWIVSATTRHTLSWWIWYRAQYEVRLQLNRDSEE</sequence>
<dbReference type="Gene3D" id="3.30.40.10">
    <property type="entry name" value="Zinc/RING finger domain, C3HC4 (zinc finger)"/>
    <property type="match status" value="1"/>
</dbReference>
<dbReference type="Pfam" id="PF12906">
    <property type="entry name" value="RINGv"/>
    <property type="match status" value="1"/>
</dbReference>
<evidence type="ECO:0000256" key="4">
    <source>
        <dbReference type="ARBA" id="ARBA00022723"/>
    </source>
</evidence>
<dbReference type="Proteomes" id="UP000694872">
    <property type="component" value="Unplaced"/>
</dbReference>
<evidence type="ECO:0000256" key="8">
    <source>
        <dbReference type="ARBA" id="ARBA00022989"/>
    </source>
</evidence>
<name>A0AAJ6ZEF6_PAPXU</name>
<dbReference type="GO" id="GO:0008270">
    <property type="term" value="F:zinc ion binding"/>
    <property type="evidence" value="ECO:0007669"/>
    <property type="project" value="UniProtKB-KW"/>
</dbReference>
<evidence type="ECO:0000256" key="9">
    <source>
        <dbReference type="ARBA" id="ARBA00023136"/>
    </source>
</evidence>
<dbReference type="SUPFAM" id="SSF57850">
    <property type="entry name" value="RING/U-box"/>
    <property type="match status" value="1"/>
</dbReference>
<proteinExistence type="predicted"/>
<evidence type="ECO:0000256" key="3">
    <source>
        <dbReference type="ARBA" id="ARBA00022692"/>
    </source>
</evidence>
<evidence type="ECO:0000256" key="5">
    <source>
        <dbReference type="ARBA" id="ARBA00022771"/>
    </source>
</evidence>
<dbReference type="GO" id="GO:0016567">
    <property type="term" value="P:protein ubiquitination"/>
    <property type="evidence" value="ECO:0007669"/>
    <property type="project" value="TreeGrafter"/>
</dbReference>
<dbReference type="GO" id="GO:0004842">
    <property type="term" value="F:ubiquitin-protein transferase activity"/>
    <property type="evidence" value="ECO:0007669"/>
    <property type="project" value="TreeGrafter"/>
</dbReference>
<reference evidence="12" key="1">
    <citation type="submission" date="2025-08" db="UniProtKB">
        <authorList>
            <consortium name="RefSeq"/>
        </authorList>
    </citation>
    <scope>IDENTIFICATION</scope>
</reference>
<feature type="domain" description="RING-CH-type" evidence="11">
    <location>
        <begin position="189"/>
        <end position="253"/>
    </location>
</feature>
<dbReference type="PROSITE" id="PS51292">
    <property type="entry name" value="ZF_RING_CH"/>
    <property type="match status" value="1"/>
</dbReference>
<dbReference type="InterPro" id="IPR013083">
    <property type="entry name" value="Znf_RING/FYVE/PHD"/>
</dbReference>
<dbReference type="PANTHER" id="PTHR46065:SF3">
    <property type="entry name" value="FI20425P1"/>
    <property type="match status" value="1"/>
</dbReference>
<evidence type="ECO:0000256" key="2">
    <source>
        <dbReference type="ARBA" id="ARBA00022679"/>
    </source>
</evidence>
<keyword evidence="4" id="KW-0479">Metal-binding</keyword>
<dbReference type="KEGG" id="pxu:106120142"/>
<feature type="transmembrane region" description="Helical" evidence="10">
    <location>
        <begin position="316"/>
        <end position="336"/>
    </location>
</feature>
<dbReference type="GeneID" id="106120142"/>
<evidence type="ECO:0000256" key="10">
    <source>
        <dbReference type="SAM" id="Phobius"/>
    </source>
</evidence>
<keyword evidence="7" id="KW-0862">Zinc</keyword>
<keyword evidence="8 10" id="KW-1133">Transmembrane helix</keyword>
<dbReference type="GO" id="GO:0016020">
    <property type="term" value="C:membrane"/>
    <property type="evidence" value="ECO:0007669"/>
    <property type="project" value="UniProtKB-SubCell"/>
</dbReference>
<feature type="transmembrane region" description="Helical" evidence="10">
    <location>
        <begin position="276"/>
        <end position="296"/>
    </location>
</feature>
<evidence type="ECO:0000256" key="1">
    <source>
        <dbReference type="ARBA" id="ARBA00004141"/>
    </source>
</evidence>
<comment type="subcellular location">
    <subcellularLocation>
        <location evidence="1">Membrane</location>
        <topology evidence="1">Multi-pass membrane protein</topology>
    </subcellularLocation>
</comment>
<gene>
    <name evidence="12" type="primary">LOC106120142</name>
</gene>
<evidence type="ECO:0000256" key="7">
    <source>
        <dbReference type="ARBA" id="ARBA00022833"/>
    </source>
</evidence>
<protein>
    <submittedName>
        <fullName evidence="12">Uncharacterized protein LOC106120142</fullName>
    </submittedName>
</protein>
<evidence type="ECO:0000259" key="11">
    <source>
        <dbReference type="PROSITE" id="PS51292"/>
    </source>
</evidence>
<organism evidence="12">
    <name type="scientific">Papilio xuthus</name>
    <name type="common">Asian swallowtail butterfly</name>
    <dbReference type="NCBI Taxonomy" id="66420"/>
    <lineage>
        <taxon>Eukaryota</taxon>
        <taxon>Metazoa</taxon>
        <taxon>Ecdysozoa</taxon>
        <taxon>Arthropoda</taxon>
        <taxon>Hexapoda</taxon>
        <taxon>Insecta</taxon>
        <taxon>Pterygota</taxon>
        <taxon>Neoptera</taxon>
        <taxon>Endopterygota</taxon>
        <taxon>Lepidoptera</taxon>
        <taxon>Glossata</taxon>
        <taxon>Ditrysia</taxon>
        <taxon>Papilionoidea</taxon>
        <taxon>Papilionidae</taxon>
        <taxon>Papilioninae</taxon>
        <taxon>Papilio</taxon>
    </lineage>
</organism>
<keyword evidence="9 10" id="KW-0472">Membrane</keyword>
<dbReference type="InterPro" id="IPR011016">
    <property type="entry name" value="Znf_RING-CH"/>
</dbReference>
<keyword evidence="2" id="KW-0808">Transferase</keyword>
<dbReference type="SMART" id="SM00744">
    <property type="entry name" value="RINGv"/>
    <property type="match status" value="1"/>
</dbReference>
<evidence type="ECO:0000256" key="6">
    <source>
        <dbReference type="ARBA" id="ARBA00022786"/>
    </source>
</evidence>
<keyword evidence="6" id="KW-0833">Ubl conjugation pathway</keyword>
<dbReference type="AlphaFoldDB" id="A0AAJ6ZEF6"/>
<keyword evidence="5" id="KW-0863">Zinc-finger</keyword>
<keyword evidence="3 10" id="KW-0812">Transmembrane</keyword>
<accession>A0AAJ6ZEF6</accession>
<dbReference type="PANTHER" id="PTHR46065">
    <property type="entry name" value="E3 UBIQUITIN-PROTEIN LIGASE MARCH 2/3 FAMILY MEMBER"/>
    <property type="match status" value="1"/>
</dbReference>
<dbReference type="RefSeq" id="XP_013170820.1">
    <property type="nucleotide sequence ID" value="XM_013315366.1"/>
</dbReference>